<dbReference type="Proteomes" id="UP000551616">
    <property type="component" value="Unassembled WGS sequence"/>
</dbReference>
<organism evidence="1 2">
    <name type="scientific">Bremerella alba</name>
    <dbReference type="NCBI Taxonomy" id="980252"/>
    <lineage>
        <taxon>Bacteria</taxon>
        <taxon>Pseudomonadati</taxon>
        <taxon>Planctomycetota</taxon>
        <taxon>Planctomycetia</taxon>
        <taxon>Pirellulales</taxon>
        <taxon>Pirellulaceae</taxon>
        <taxon>Bremerella</taxon>
    </lineage>
</organism>
<reference evidence="1 2" key="1">
    <citation type="submission" date="2020-05" db="EMBL/GenBank/DDBJ databases">
        <title>Bremerella alba sp. nov., a novel planctomycete isolated from the surface of the macroalga Fucus spiralis.</title>
        <authorList>
            <person name="Godinho O."/>
            <person name="Botelho R."/>
            <person name="Albuquerque L."/>
            <person name="Wiegand S."/>
            <person name="Da Costa M.S."/>
            <person name="Lobo-Da-Cunha A."/>
            <person name="Jogler C."/>
            <person name="Lage O.M."/>
        </authorList>
    </citation>
    <scope>NUCLEOTIDE SEQUENCE [LARGE SCALE GENOMIC DNA]</scope>
    <source>
        <strain evidence="1 2">FF15</strain>
    </source>
</reference>
<dbReference type="EMBL" id="JABRWO010000019">
    <property type="protein sequence ID" value="MBA2117739.1"/>
    <property type="molecule type" value="Genomic_DNA"/>
</dbReference>
<sequence length="118" mass="12805">MLNGAGFLVTLPGSVFSFQFSAGTIDHAMAFNLCLLVSPKGATVNSQGRKPLVVIQANPSPNGASDLMEYQSHKYRSTYSIPFSVQRERLIKPRRSTFADLPAPKGRPLIARGGSPWL</sequence>
<gene>
    <name evidence="1" type="ORF">HOV93_49410</name>
</gene>
<evidence type="ECO:0000313" key="1">
    <source>
        <dbReference type="EMBL" id="MBA2117739.1"/>
    </source>
</evidence>
<keyword evidence="2" id="KW-1185">Reference proteome</keyword>
<evidence type="ECO:0000313" key="2">
    <source>
        <dbReference type="Proteomes" id="UP000551616"/>
    </source>
</evidence>
<name>A0A7V8VA32_9BACT</name>
<dbReference type="AlphaFoldDB" id="A0A7V8VA32"/>
<comment type="caution">
    <text evidence="1">The sequence shown here is derived from an EMBL/GenBank/DDBJ whole genome shotgun (WGS) entry which is preliminary data.</text>
</comment>
<accession>A0A7V8VA32</accession>
<proteinExistence type="predicted"/>
<protein>
    <submittedName>
        <fullName evidence="1">Uncharacterized protein</fullName>
    </submittedName>
</protein>